<evidence type="ECO:0000313" key="3">
    <source>
        <dbReference type="EMBL" id="GAA1841331.1"/>
    </source>
</evidence>
<accession>A0ABN2MWS9</accession>
<gene>
    <name evidence="3" type="ORF">GCM10009750_29450</name>
</gene>
<keyword evidence="2" id="KW-0472">Membrane</keyword>
<comment type="caution">
    <text evidence="3">The sequence shown here is derived from an EMBL/GenBank/DDBJ whole genome shotgun (WGS) entry which is preliminary data.</text>
</comment>
<reference evidence="3 4" key="1">
    <citation type="journal article" date="2019" name="Int. J. Syst. Evol. Microbiol.">
        <title>The Global Catalogue of Microorganisms (GCM) 10K type strain sequencing project: providing services to taxonomists for standard genome sequencing and annotation.</title>
        <authorList>
            <consortium name="The Broad Institute Genomics Platform"/>
            <consortium name="The Broad Institute Genome Sequencing Center for Infectious Disease"/>
            <person name="Wu L."/>
            <person name="Ma J."/>
        </authorList>
    </citation>
    <scope>NUCLEOTIDE SEQUENCE [LARGE SCALE GENOMIC DNA]</scope>
    <source>
        <strain evidence="3 4">JCM 14323</strain>
    </source>
</reference>
<name>A0ABN2MWS9_9MICO</name>
<feature type="compositionally biased region" description="Low complexity" evidence="1">
    <location>
        <begin position="89"/>
        <end position="112"/>
    </location>
</feature>
<organism evidence="3 4">
    <name type="scientific">Agromyces salentinus</name>
    <dbReference type="NCBI Taxonomy" id="269421"/>
    <lineage>
        <taxon>Bacteria</taxon>
        <taxon>Bacillati</taxon>
        <taxon>Actinomycetota</taxon>
        <taxon>Actinomycetes</taxon>
        <taxon>Micrococcales</taxon>
        <taxon>Microbacteriaceae</taxon>
        <taxon>Agromyces</taxon>
    </lineage>
</organism>
<dbReference type="Proteomes" id="UP001501746">
    <property type="component" value="Unassembled WGS sequence"/>
</dbReference>
<keyword evidence="4" id="KW-1185">Reference proteome</keyword>
<feature type="region of interest" description="Disordered" evidence="1">
    <location>
        <begin position="72"/>
        <end position="114"/>
    </location>
</feature>
<protein>
    <submittedName>
        <fullName evidence="3">Uncharacterized protein</fullName>
    </submittedName>
</protein>
<proteinExistence type="predicted"/>
<sequence length="279" mass="27140">MSPEPRDLAEALSHEADAAAARPVDLGTVLRASRARRRARRRTAVGAAASLAGLLAVGGLVLAVGTMGPDLATSTADGPAVESAEQMQSPASGGPAEPDAGGADADGSPVAPQDQAQFGQDLEVVAPETLNACGAPIAPATEGAASQLTAVVEPPTGTIAPGEEGEAVVRVSNEGTTEVVGSLTAPAITVSAAGITVWHPDLGSRADAVPLRLSPGESVTVRGRYAAAACAAGDEAATGGSLTPLEPGAYALSAALAFTSSTDAAGGVLVSPAASVIVE</sequence>
<keyword evidence="2" id="KW-1133">Transmembrane helix</keyword>
<feature type="compositionally biased region" description="Basic and acidic residues" evidence="1">
    <location>
        <begin position="1"/>
        <end position="17"/>
    </location>
</feature>
<keyword evidence="2" id="KW-0812">Transmembrane</keyword>
<feature type="region of interest" description="Disordered" evidence="1">
    <location>
        <begin position="1"/>
        <end position="22"/>
    </location>
</feature>
<evidence type="ECO:0000256" key="1">
    <source>
        <dbReference type="SAM" id="MobiDB-lite"/>
    </source>
</evidence>
<dbReference type="EMBL" id="BAAANK010000008">
    <property type="protein sequence ID" value="GAA1841331.1"/>
    <property type="molecule type" value="Genomic_DNA"/>
</dbReference>
<evidence type="ECO:0000313" key="4">
    <source>
        <dbReference type="Proteomes" id="UP001501746"/>
    </source>
</evidence>
<evidence type="ECO:0000256" key="2">
    <source>
        <dbReference type="SAM" id="Phobius"/>
    </source>
</evidence>
<dbReference type="RefSeq" id="WP_157426630.1">
    <property type="nucleotide sequence ID" value="NZ_BAAANK010000008.1"/>
</dbReference>
<feature type="transmembrane region" description="Helical" evidence="2">
    <location>
        <begin position="44"/>
        <end position="65"/>
    </location>
</feature>